<proteinExistence type="predicted"/>
<keyword evidence="2" id="KW-1185">Reference proteome</keyword>
<dbReference type="EMBL" id="UZAI01008324">
    <property type="protein sequence ID" value="VDP01716.1"/>
    <property type="molecule type" value="Genomic_DNA"/>
</dbReference>
<accession>A0A183M9I3</accession>
<evidence type="ECO:0000313" key="1">
    <source>
        <dbReference type="EMBL" id="VDP01716.1"/>
    </source>
</evidence>
<evidence type="ECO:0000313" key="2">
    <source>
        <dbReference type="Proteomes" id="UP000277204"/>
    </source>
</evidence>
<dbReference type="Pfam" id="PF20049">
    <property type="entry name" value="DUF6451"/>
    <property type="match status" value="1"/>
</dbReference>
<gene>
    <name evidence="1" type="ORF">SMRZ_LOCUS12708</name>
</gene>
<sequence length="105" mass="11442">MITSIAPASSSVGLIKHKGKSNILKFNTENTKPITVDGETLGEVGSFTYLGSNINERRGSGANVKARIGKVRAVFLQLKNIWNLKQLSANIKVRIFNTNTKTVLL</sequence>
<name>A0A183M9I3_9TREM</name>
<dbReference type="PANTHER" id="PTHR47027">
    <property type="entry name" value="REVERSE TRANSCRIPTASE DOMAIN-CONTAINING PROTEIN"/>
    <property type="match status" value="1"/>
</dbReference>
<dbReference type="Proteomes" id="UP000277204">
    <property type="component" value="Unassembled WGS sequence"/>
</dbReference>
<organism evidence="1 2">
    <name type="scientific">Schistosoma margrebowiei</name>
    <dbReference type="NCBI Taxonomy" id="48269"/>
    <lineage>
        <taxon>Eukaryota</taxon>
        <taxon>Metazoa</taxon>
        <taxon>Spiralia</taxon>
        <taxon>Lophotrochozoa</taxon>
        <taxon>Platyhelminthes</taxon>
        <taxon>Trematoda</taxon>
        <taxon>Digenea</taxon>
        <taxon>Strigeidida</taxon>
        <taxon>Schistosomatoidea</taxon>
        <taxon>Schistosomatidae</taxon>
        <taxon>Schistosoma</taxon>
    </lineage>
</organism>
<dbReference type="PANTHER" id="PTHR47027:SF25">
    <property type="entry name" value="REVERSE TRANSCRIPTASE DOMAIN-CONTAINING PROTEIN"/>
    <property type="match status" value="1"/>
</dbReference>
<reference evidence="1 2" key="1">
    <citation type="submission" date="2018-11" db="EMBL/GenBank/DDBJ databases">
        <authorList>
            <consortium name="Pathogen Informatics"/>
        </authorList>
    </citation>
    <scope>NUCLEOTIDE SEQUENCE [LARGE SCALE GENOMIC DNA]</scope>
    <source>
        <strain evidence="1 2">Zambia</strain>
    </source>
</reference>
<dbReference type="InterPro" id="IPR045609">
    <property type="entry name" value="DUF6451"/>
</dbReference>
<protein>
    <submittedName>
        <fullName evidence="1">Uncharacterized protein</fullName>
    </submittedName>
</protein>
<dbReference type="AlphaFoldDB" id="A0A183M9I3"/>